<dbReference type="InterPro" id="IPR008537">
    <property type="entry name" value="DUF819"/>
</dbReference>
<feature type="transmembrane region" description="Helical" evidence="15">
    <location>
        <begin position="472"/>
        <end position="495"/>
    </location>
</feature>
<feature type="transmembrane region" description="Helical" evidence="15">
    <location>
        <begin position="598"/>
        <end position="615"/>
    </location>
</feature>
<organism evidence="17 18">
    <name type="scientific">Castanea mollissima</name>
    <name type="common">Chinese chestnut</name>
    <dbReference type="NCBI Taxonomy" id="60419"/>
    <lineage>
        <taxon>Eukaryota</taxon>
        <taxon>Viridiplantae</taxon>
        <taxon>Streptophyta</taxon>
        <taxon>Embryophyta</taxon>
        <taxon>Tracheophyta</taxon>
        <taxon>Spermatophyta</taxon>
        <taxon>Magnoliopsida</taxon>
        <taxon>eudicotyledons</taxon>
        <taxon>Gunneridae</taxon>
        <taxon>Pentapetalae</taxon>
        <taxon>rosids</taxon>
        <taxon>fabids</taxon>
        <taxon>Fagales</taxon>
        <taxon>Fagaceae</taxon>
        <taxon>Castanea</taxon>
    </lineage>
</organism>
<feature type="domain" description="FAD-binding FR-type" evidence="16">
    <location>
        <begin position="619"/>
        <end position="722"/>
    </location>
</feature>
<feature type="transmembrane region" description="Helical" evidence="15">
    <location>
        <begin position="1496"/>
        <end position="1516"/>
    </location>
</feature>
<feature type="transmembrane region" description="Helical" evidence="15">
    <location>
        <begin position="6"/>
        <end position="23"/>
    </location>
</feature>
<feature type="transmembrane region" description="Helical" evidence="15">
    <location>
        <begin position="1207"/>
        <end position="1226"/>
    </location>
</feature>
<evidence type="ECO:0000313" key="17">
    <source>
        <dbReference type="EMBL" id="KAF3959881.1"/>
    </source>
</evidence>
<feature type="transmembrane region" description="Helical" evidence="15">
    <location>
        <begin position="185"/>
        <end position="206"/>
    </location>
</feature>
<evidence type="ECO:0000256" key="8">
    <source>
        <dbReference type="ARBA" id="ARBA00022989"/>
    </source>
</evidence>
<dbReference type="GO" id="GO:0005886">
    <property type="term" value="C:plasma membrane"/>
    <property type="evidence" value="ECO:0007669"/>
    <property type="project" value="TreeGrafter"/>
</dbReference>
<feature type="transmembrane region" description="Helical" evidence="15">
    <location>
        <begin position="240"/>
        <end position="267"/>
    </location>
</feature>
<evidence type="ECO:0000256" key="12">
    <source>
        <dbReference type="ARBA" id="ARBA00023136"/>
    </source>
</evidence>
<feature type="transmembrane region" description="Helical" evidence="15">
    <location>
        <begin position="365"/>
        <end position="385"/>
    </location>
</feature>
<evidence type="ECO:0000256" key="10">
    <source>
        <dbReference type="ARBA" id="ARBA00023004"/>
    </source>
</evidence>
<evidence type="ECO:0000259" key="16">
    <source>
        <dbReference type="PROSITE" id="PS51384"/>
    </source>
</evidence>
<dbReference type="InterPro" id="IPR013121">
    <property type="entry name" value="Fe_red_NAD-bd_6"/>
</dbReference>
<dbReference type="GO" id="GO:0140618">
    <property type="term" value="F:ferric-chelate reductase (NADH) activity"/>
    <property type="evidence" value="ECO:0007669"/>
    <property type="project" value="UniProtKB-EC"/>
</dbReference>
<name>A0A8J4R9A2_9ROSI</name>
<feature type="transmembrane region" description="Helical" evidence="15">
    <location>
        <begin position="98"/>
        <end position="119"/>
    </location>
</feature>
<feature type="domain" description="FAD-binding FR-type" evidence="16">
    <location>
        <begin position="1230"/>
        <end position="1334"/>
    </location>
</feature>
<dbReference type="SFLD" id="SFLDG01168">
    <property type="entry name" value="Ferric_reductase_subgroup_(FRE"/>
    <property type="match status" value="2"/>
</dbReference>
<dbReference type="OrthoDB" id="167398at2759"/>
<keyword evidence="6" id="KW-0479">Metal-binding</keyword>
<keyword evidence="4" id="KW-0813">Transport</keyword>
<dbReference type="GO" id="GO:0046872">
    <property type="term" value="F:metal ion binding"/>
    <property type="evidence" value="ECO:0007669"/>
    <property type="project" value="UniProtKB-KW"/>
</dbReference>
<feature type="transmembrane region" description="Helical" evidence="15">
    <location>
        <begin position="1077"/>
        <end position="1097"/>
    </location>
</feature>
<dbReference type="InterPro" id="IPR017927">
    <property type="entry name" value="FAD-bd_FR_type"/>
</dbReference>
<evidence type="ECO:0000256" key="15">
    <source>
        <dbReference type="SAM" id="Phobius"/>
    </source>
</evidence>
<comment type="subcellular location">
    <subcellularLocation>
        <location evidence="2">Membrane</location>
        <topology evidence="2">Multi-pass membrane protein</topology>
    </subcellularLocation>
</comment>
<dbReference type="Proteomes" id="UP000737018">
    <property type="component" value="Unassembled WGS sequence"/>
</dbReference>
<dbReference type="PANTHER" id="PTHR11972:SF79">
    <property type="entry name" value="FERRIC REDUCTION OXIDASE 4-RELATED"/>
    <property type="match status" value="1"/>
</dbReference>
<dbReference type="FunFam" id="3.40.50.80:FF:000039">
    <property type="entry name" value="Ferric reduction oxidase 3"/>
    <property type="match status" value="2"/>
</dbReference>
<feature type="transmembrane region" description="Helical" evidence="15">
    <location>
        <begin position="1021"/>
        <end position="1047"/>
    </location>
</feature>
<keyword evidence="18" id="KW-1185">Reference proteome</keyword>
<feature type="transmembrane region" description="Helical" evidence="15">
    <location>
        <begin position="1118"/>
        <end position="1139"/>
    </location>
</feature>
<feature type="transmembrane region" description="Helical" evidence="15">
    <location>
        <begin position="68"/>
        <end position="86"/>
    </location>
</feature>
<dbReference type="Pfam" id="PF08030">
    <property type="entry name" value="NAD_binding_6"/>
    <property type="match status" value="2"/>
</dbReference>
<evidence type="ECO:0000313" key="18">
    <source>
        <dbReference type="Proteomes" id="UP000737018"/>
    </source>
</evidence>
<dbReference type="Pfam" id="PF01794">
    <property type="entry name" value="Ferric_reduct"/>
    <property type="match status" value="2"/>
</dbReference>
<keyword evidence="12 15" id="KW-0472">Membrane</keyword>
<evidence type="ECO:0000256" key="1">
    <source>
        <dbReference type="ARBA" id="ARBA00001974"/>
    </source>
</evidence>
<dbReference type="InterPro" id="IPR050369">
    <property type="entry name" value="RBOH/FRE"/>
</dbReference>
<evidence type="ECO:0000256" key="3">
    <source>
        <dbReference type="ARBA" id="ARBA00006278"/>
    </source>
</evidence>
<dbReference type="SUPFAM" id="SSF63380">
    <property type="entry name" value="Riboflavin synthase domain-like"/>
    <property type="match status" value="1"/>
</dbReference>
<feature type="transmembrane region" description="Helical" evidence="15">
    <location>
        <begin position="544"/>
        <end position="563"/>
    </location>
</feature>
<comment type="similarity">
    <text evidence="3">Belongs to the ferric reductase (FRE) family.</text>
</comment>
<dbReference type="GO" id="GO:0006811">
    <property type="term" value="P:monoatomic ion transport"/>
    <property type="evidence" value="ECO:0007669"/>
    <property type="project" value="UniProtKB-KW"/>
</dbReference>
<proteinExistence type="inferred from homology"/>
<dbReference type="SFLD" id="SFLDS00052">
    <property type="entry name" value="Ferric_Reductase_Domain"/>
    <property type="match status" value="2"/>
</dbReference>
<keyword evidence="9" id="KW-0560">Oxidoreductase</keyword>
<dbReference type="Gene3D" id="3.40.50.80">
    <property type="entry name" value="Nucleotide-binding domain of ferredoxin-NADP reductase (FNR) module"/>
    <property type="match status" value="4"/>
</dbReference>
<dbReference type="EMBL" id="JRKL02002227">
    <property type="protein sequence ID" value="KAF3959881.1"/>
    <property type="molecule type" value="Genomic_DNA"/>
</dbReference>
<sequence>MKRGAYSIIMEFMLPLTVPLLLFRADLRRVIWSTGTLLLVFLLGSVATIVGTVVAFRLVPMRSLGQDNWKIAAALMGIYIGGYVAVDVESDFGEKLPVLQAATAVAISFLICKTSTYLTNICGIQGGTLPAITAIVVILATVFPTQFGFLAPAGETIALVLMQIFFAAVGASGSIWNVINTAPSIFMFALVQVTVHLAVILGLGKLFHFDLKLLLLASNANIGGPTTACGIATAKGWGSLIVPAILAGIFGIAIANFPGIGFGLTVLRQGVASPFCPMFLISNCMHLEVDWFLFDIARVLGDSKLRERAKKMSMETALRMIFIVVFLGWLMVWVLLPTKTYTQAWTPKLKTKLNSTYFGVQGTNLLLLTFPMMFIAALSCVYLHIQKKPKNFNSKSVLKSNLLAFWRRPVLVMAPLGIVTAMELAFAAMFVVLLIWSLSNYLYVSFGHLHMHKAGEKVWQAKFRSVSLRLGYVGNICWAFLFFPVSRGSSILPLVGLTSESSIKYHIWLGHLSMILFAAHAIGFIIYWAMTKQMAEMLQWGKNWVPNVAGEIAIVFAMAMWVTSFPRVRRKMFEVFYYTHHLYTLYIFFYVLHVGSAYFWMILPGIFLFLVDRVLRFLQSRQRARLVSARLLPSGIVELNFSKSQGLTYNPTSTLFINVHSISKLQWHPFTVTSNCNMEPDRLSIVIKREGRWSQKLYQELSSSVDHLNVSLEGPYGPTSSPFLRHESLVMVSGGSGITPFISIIREIIFRSQSTNLHIPRVLLICAFKNSGDLTMLDLLLPISGTHTEISKMQFQIEAYVTRESEQSFADSQKLLDTIWFKSDPSDSPVSATVGPNNWLWLGAIISSSFVMFLLFLGIVTRYYIFPIEYKTNETYHFTLRALWDMFLVCISIFIASSAIFLWCKKQNAMEVKPILNLEVPIPTTSAGSHFHVGDRELESLPHQSLVQATKVHFGSRPDLKKILTESKGSDIGVLVCGPRKMRHEVAKICSSRLADKLHLESISFNCVVNGRRLAFWRRPLLVMAPLGIVTATELAFGAMFIALLIWSLSNYLHVSFIHLDMQNADERVWQAKIRSVAMRLAYVGNICWAFLFFPVSRGSSILPLVGLTSESSIMYHTWLGHLSMILFAAHTIGCILYRAVTNQMSEVFEWRSDGVPNLAGDIALVFAMAMWATSFTRIRRKMFEVFFYTHHLYALYILFYILHVGAAYSCMILPGIYLFLVDRYLRFLQSRRRARLVSARILPCDAVELNFSKSPWLIYNPTSILFVNVPSISKLQWHPITITSNCNIESDILSIIIKREGSWSHMLYQELSSISVDHLNVSVEGPYGPTSSHLLRHESLVLVSGGSGITPFISIIREIIFQSQSEELDVPPVLLICAFKKFADLTMLDLLLPNSVSHTEISKIKLKIEAYVTRENEQSFTDSQKDIQTIWFKSHPTDSPISAALGTNNWLWLGAIISSSFVMFLLILGMVNHYYILPIEQKNNETYHFTLTALWNIFLVCTCIFIASSAIFLWCKKQNAKELEGVLYLQVPTSPTSSGSQFYVADRELESLPHQSLAQATKVHFGARPDLKKILLECVGSDIGVLVCGPRIMRHEVAKICSGLANNNLHFESISFNW</sequence>
<evidence type="ECO:0000256" key="7">
    <source>
        <dbReference type="ARBA" id="ARBA00022982"/>
    </source>
</evidence>
<evidence type="ECO:0000256" key="14">
    <source>
        <dbReference type="ARBA" id="ARBA00066905"/>
    </source>
</evidence>
<comment type="caution">
    <text evidence="17">The sequence shown here is derived from an EMBL/GenBank/DDBJ whole genome shotgun (WGS) entry which is preliminary data.</text>
</comment>
<dbReference type="InterPro" id="IPR013112">
    <property type="entry name" value="FAD-bd_8"/>
</dbReference>
<feature type="transmembrane region" description="Helical" evidence="15">
    <location>
        <begin position="507"/>
        <end position="529"/>
    </location>
</feature>
<keyword evidence="11" id="KW-0406">Ion transport</keyword>
<keyword evidence="7" id="KW-0249">Electron transport</keyword>
<evidence type="ECO:0000256" key="11">
    <source>
        <dbReference type="ARBA" id="ARBA00023065"/>
    </source>
</evidence>
<evidence type="ECO:0000256" key="9">
    <source>
        <dbReference type="ARBA" id="ARBA00023002"/>
    </source>
</evidence>
<dbReference type="InterPro" id="IPR017938">
    <property type="entry name" value="Riboflavin_synthase-like_b-brl"/>
</dbReference>
<feature type="transmembrane region" description="Helical" evidence="15">
    <location>
        <begin position="886"/>
        <end position="904"/>
    </location>
</feature>
<keyword evidence="8 15" id="KW-1133">Transmembrane helix</keyword>
<protein>
    <recommendedName>
        <fullName evidence="14">ferric-chelate reductase (NADH)</fullName>
        <ecNumber evidence="14">1.16.1.7</ecNumber>
    </recommendedName>
</protein>
<keyword evidence="10" id="KW-0408">Iron</keyword>
<feature type="transmembrane region" description="Helical" evidence="15">
    <location>
        <begin position="1451"/>
        <end position="1476"/>
    </location>
</feature>
<evidence type="ECO:0000256" key="2">
    <source>
        <dbReference type="ARBA" id="ARBA00004141"/>
    </source>
</evidence>
<evidence type="ECO:0000256" key="6">
    <source>
        <dbReference type="ARBA" id="ARBA00022723"/>
    </source>
</evidence>
<feature type="transmembrane region" description="Helical" evidence="15">
    <location>
        <begin position="1159"/>
        <end position="1176"/>
    </location>
</feature>
<dbReference type="PROSITE" id="PS51384">
    <property type="entry name" value="FAD_FR"/>
    <property type="match status" value="2"/>
</dbReference>
<dbReference type="PANTHER" id="PTHR11972">
    <property type="entry name" value="NADPH OXIDASE"/>
    <property type="match status" value="1"/>
</dbReference>
<accession>A0A8J4R9A2</accession>
<comment type="catalytic activity">
    <reaction evidence="13">
        <text>2 a Fe(II)-siderophore + NAD(+) + H(+) = 2 a Fe(III)-siderophore + NADH</text>
        <dbReference type="Rhea" id="RHEA:15061"/>
        <dbReference type="Rhea" id="RHEA-COMP:11342"/>
        <dbReference type="Rhea" id="RHEA-COMP:11344"/>
        <dbReference type="ChEBI" id="CHEBI:15378"/>
        <dbReference type="ChEBI" id="CHEBI:29033"/>
        <dbReference type="ChEBI" id="CHEBI:29034"/>
        <dbReference type="ChEBI" id="CHEBI:57540"/>
        <dbReference type="ChEBI" id="CHEBI:57945"/>
        <dbReference type="EC" id="1.16.1.7"/>
    </reaction>
</comment>
<dbReference type="InterPro" id="IPR039261">
    <property type="entry name" value="FNR_nucleotide-bd"/>
</dbReference>
<feature type="transmembrane region" description="Helical" evidence="15">
    <location>
        <begin position="410"/>
        <end position="436"/>
    </location>
</feature>
<dbReference type="SUPFAM" id="SSF52343">
    <property type="entry name" value="Ferredoxin reductase-like, C-terminal NADP-linked domain"/>
    <property type="match status" value="2"/>
</dbReference>
<feature type="transmembrane region" description="Helical" evidence="15">
    <location>
        <begin position="30"/>
        <end position="56"/>
    </location>
</feature>
<dbReference type="InterPro" id="IPR013130">
    <property type="entry name" value="Fe3_Rdtase_TM_dom"/>
</dbReference>
<evidence type="ECO:0000256" key="5">
    <source>
        <dbReference type="ARBA" id="ARBA00022692"/>
    </source>
</evidence>
<feature type="transmembrane region" description="Helical" evidence="15">
    <location>
        <begin position="839"/>
        <end position="866"/>
    </location>
</feature>
<dbReference type="CDD" id="cd06186">
    <property type="entry name" value="NOX_Duox_like_FAD_NADP"/>
    <property type="match status" value="2"/>
</dbReference>
<evidence type="ECO:0000256" key="13">
    <source>
        <dbReference type="ARBA" id="ARBA00050970"/>
    </source>
</evidence>
<dbReference type="EC" id="1.16.1.7" evidence="14"/>
<feature type="transmembrane region" description="Helical" evidence="15">
    <location>
        <begin position="157"/>
        <end position="179"/>
    </location>
</feature>
<evidence type="ECO:0000256" key="4">
    <source>
        <dbReference type="ARBA" id="ARBA00022448"/>
    </source>
</evidence>
<dbReference type="Pfam" id="PF08022">
    <property type="entry name" value="FAD_binding_8"/>
    <property type="match status" value="2"/>
</dbReference>
<keyword evidence="5 15" id="KW-0812">Transmembrane</keyword>
<comment type="cofactor">
    <cofactor evidence="1">
        <name>FAD</name>
        <dbReference type="ChEBI" id="CHEBI:57692"/>
    </cofactor>
</comment>
<dbReference type="Pfam" id="PF05684">
    <property type="entry name" value="DUF819"/>
    <property type="match status" value="2"/>
</dbReference>
<reference evidence="17" key="1">
    <citation type="submission" date="2020-03" db="EMBL/GenBank/DDBJ databases">
        <title>Castanea mollissima Vanexum genome sequencing.</title>
        <authorList>
            <person name="Staton M."/>
        </authorList>
    </citation>
    <scope>NUCLEOTIDE SEQUENCE</scope>
    <source>
        <tissue evidence="17">Leaf</tissue>
    </source>
</reference>
<feature type="transmembrane region" description="Helical" evidence="15">
    <location>
        <begin position="316"/>
        <end position="336"/>
    </location>
</feature>
<gene>
    <name evidence="17" type="ORF">CMV_015351</name>
</gene>
<feature type="transmembrane region" description="Helical" evidence="15">
    <location>
        <begin position="131"/>
        <end position="150"/>
    </location>
</feature>